<reference evidence="3" key="2">
    <citation type="submission" date="2023-06" db="EMBL/GenBank/DDBJ databases">
        <authorList>
            <consortium name="Lawrence Berkeley National Laboratory"/>
            <person name="Mondo S.J."/>
            <person name="Hensen N."/>
            <person name="Bonometti L."/>
            <person name="Westerberg I."/>
            <person name="Brannstrom I.O."/>
            <person name="Guillou S."/>
            <person name="Cros-Aarteil S."/>
            <person name="Calhoun S."/>
            <person name="Haridas S."/>
            <person name="Kuo A."/>
            <person name="Pangilinan J."/>
            <person name="Riley R."/>
            <person name="Labutti K."/>
            <person name="Andreopoulos B."/>
            <person name="Lipzen A."/>
            <person name="Chen C."/>
            <person name="Yanf M."/>
            <person name="Daum C."/>
            <person name="Ng V."/>
            <person name="Clum A."/>
            <person name="Steindorff A."/>
            <person name="Ohm R."/>
            <person name="Martin F."/>
            <person name="Silar P."/>
            <person name="Natvig D."/>
            <person name="Lalanne C."/>
            <person name="Gautier V."/>
            <person name="Ament-Velasquez S.L."/>
            <person name="Kruys A."/>
            <person name="Hutchinson M.I."/>
            <person name="Powell A.J."/>
            <person name="Barry K."/>
            <person name="Miller A.N."/>
            <person name="Grigoriev I.V."/>
            <person name="Debuchy R."/>
            <person name="Gladieux P."/>
            <person name="Thoren M.H."/>
            <person name="Johannesson H."/>
        </authorList>
    </citation>
    <scope>NUCLEOTIDE SEQUENCE</scope>
    <source>
        <strain evidence="3">CBS 626.80</strain>
    </source>
</reference>
<keyword evidence="2" id="KW-0472">Membrane</keyword>
<feature type="compositionally biased region" description="Polar residues" evidence="1">
    <location>
        <begin position="147"/>
        <end position="172"/>
    </location>
</feature>
<dbReference type="AlphaFoldDB" id="A0AAN6NP53"/>
<feature type="transmembrane region" description="Helical" evidence="2">
    <location>
        <begin position="85"/>
        <end position="107"/>
    </location>
</feature>
<organism evidence="3 4">
    <name type="scientific">Pseudoneurospora amorphoporcata</name>
    <dbReference type="NCBI Taxonomy" id="241081"/>
    <lineage>
        <taxon>Eukaryota</taxon>
        <taxon>Fungi</taxon>
        <taxon>Dikarya</taxon>
        <taxon>Ascomycota</taxon>
        <taxon>Pezizomycotina</taxon>
        <taxon>Sordariomycetes</taxon>
        <taxon>Sordariomycetidae</taxon>
        <taxon>Sordariales</taxon>
        <taxon>Sordariaceae</taxon>
        <taxon>Pseudoneurospora</taxon>
    </lineage>
</organism>
<feature type="non-terminal residue" evidence="3">
    <location>
        <position position="199"/>
    </location>
</feature>
<feature type="region of interest" description="Disordered" evidence="1">
    <location>
        <begin position="1"/>
        <end position="74"/>
    </location>
</feature>
<name>A0AAN6NP53_9PEZI</name>
<evidence type="ECO:0000256" key="1">
    <source>
        <dbReference type="SAM" id="MobiDB-lite"/>
    </source>
</evidence>
<feature type="region of interest" description="Disordered" evidence="1">
    <location>
        <begin position="147"/>
        <end position="182"/>
    </location>
</feature>
<protein>
    <submittedName>
        <fullName evidence="3">Uncharacterized protein</fullName>
    </submittedName>
</protein>
<dbReference type="Proteomes" id="UP001303222">
    <property type="component" value="Unassembled WGS sequence"/>
</dbReference>
<accession>A0AAN6NP53</accession>
<sequence>MNEDVEEAEARQYHAERDLMLQGRSSKYSVRTGTKSSPQRATPQLQQPKKPVERAAQKPAPHPTKGEEMEGASPEERYGLLQQRYFSFSSLAFLAIIWLLPFLGGHWSPSFSGSPSRHGTTVERTLPPTSPPEPFCGLRLLGKTSSDASCSSWEQPPTSVNVLPPASSSSQGPVHGPLNLADQQAFKVSRPVCLTEKYP</sequence>
<keyword evidence="2" id="KW-1133">Transmembrane helix</keyword>
<gene>
    <name evidence="3" type="ORF">QBC32DRAFT_328724</name>
</gene>
<feature type="compositionally biased region" description="Polar residues" evidence="1">
    <location>
        <begin position="23"/>
        <end position="47"/>
    </location>
</feature>
<comment type="caution">
    <text evidence="3">The sequence shown here is derived from an EMBL/GenBank/DDBJ whole genome shotgun (WGS) entry which is preliminary data.</text>
</comment>
<feature type="compositionally biased region" description="Basic and acidic residues" evidence="1">
    <location>
        <begin position="64"/>
        <end position="74"/>
    </location>
</feature>
<proteinExistence type="predicted"/>
<reference evidence="3" key="1">
    <citation type="journal article" date="2023" name="Mol. Phylogenet. Evol.">
        <title>Genome-scale phylogeny and comparative genomics of the fungal order Sordariales.</title>
        <authorList>
            <person name="Hensen N."/>
            <person name="Bonometti L."/>
            <person name="Westerberg I."/>
            <person name="Brannstrom I.O."/>
            <person name="Guillou S."/>
            <person name="Cros-Aarteil S."/>
            <person name="Calhoun S."/>
            <person name="Haridas S."/>
            <person name="Kuo A."/>
            <person name="Mondo S."/>
            <person name="Pangilinan J."/>
            <person name="Riley R."/>
            <person name="LaButti K."/>
            <person name="Andreopoulos B."/>
            <person name="Lipzen A."/>
            <person name="Chen C."/>
            <person name="Yan M."/>
            <person name="Daum C."/>
            <person name="Ng V."/>
            <person name="Clum A."/>
            <person name="Steindorff A."/>
            <person name="Ohm R.A."/>
            <person name="Martin F."/>
            <person name="Silar P."/>
            <person name="Natvig D.O."/>
            <person name="Lalanne C."/>
            <person name="Gautier V."/>
            <person name="Ament-Velasquez S.L."/>
            <person name="Kruys A."/>
            <person name="Hutchinson M.I."/>
            <person name="Powell A.J."/>
            <person name="Barry K."/>
            <person name="Miller A.N."/>
            <person name="Grigoriev I.V."/>
            <person name="Debuchy R."/>
            <person name="Gladieux P."/>
            <person name="Hiltunen Thoren M."/>
            <person name="Johannesson H."/>
        </authorList>
    </citation>
    <scope>NUCLEOTIDE SEQUENCE</scope>
    <source>
        <strain evidence="3">CBS 626.80</strain>
    </source>
</reference>
<keyword evidence="4" id="KW-1185">Reference proteome</keyword>
<dbReference type="EMBL" id="MU859383">
    <property type="protein sequence ID" value="KAK3947247.1"/>
    <property type="molecule type" value="Genomic_DNA"/>
</dbReference>
<evidence type="ECO:0000256" key="2">
    <source>
        <dbReference type="SAM" id="Phobius"/>
    </source>
</evidence>
<evidence type="ECO:0000313" key="4">
    <source>
        <dbReference type="Proteomes" id="UP001303222"/>
    </source>
</evidence>
<keyword evidence="2" id="KW-0812">Transmembrane</keyword>
<feature type="compositionally biased region" description="Basic and acidic residues" evidence="1">
    <location>
        <begin position="8"/>
        <end position="19"/>
    </location>
</feature>
<evidence type="ECO:0000313" key="3">
    <source>
        <dbReference type="EMBL" id="KAK3947247.1"/>
    </source>
</evidence>